<evidence type="ECO:0000256" key="1">
    <source>
        <dbReference type="SAM" id="MobiDB-lite"/>
    </source>
</evidence>
<evidence type="ECO:0000313" key="2">
    <source>
        <dbReference type="EMBL" id="CAE6465605.1"/>
    </source>
</evidence>
<organism evidence="2 3">
    <name type="scientific">Rhizoctonia solani</name>
    <dbReference type="NCBI Taxonomy" id="456999"/>
    <lineage>
        <taxon>Eukaryota</taxon>
        <taxon>Fungi</taxon>
        <taxon>Dikarya</taxon>
        <taxon>Basidiomycota</taxon>
        <taxon>Agaricomycotina</taxon>
        <taxon>Agaricomycetes</taxon>
        <taxon>Cantharellales</taxon>
        <taxon>Ceratobasidiaceae</taxon>
        <taxon>Rhizoctonia</taxon>
    </lineage>
</organism>
<evidence type="ECO:0000313" key="3">
    <source>
        <dbReference type="Proteomes" id="UP000663841"/>
    </source>
</evidence>
<proteinExistence type="predicted"/>
<dbReference type="Proteomes" id="UP000663841">
    <property type="component" value="Unassembled WGS sequence"/>
</dbReference>
<reference evidence="2" key="1">
    <citation type="submission" date="2021-01" db="EMBL/GenBank/DDBJ databases">
        <authorList>
            <person name="Kaushik A."/>
        </authorList>
    </citation>
    <scope>NUCLEOTIDE SEQUENCE</scope>
    <source>
        <strain evidence="2">AG3-T5</strain>
    </source>
</reference>
<gene>
    <name evidence="2" type="ORF">RDB_LOCUS162322</name>
</gene>
<accession>A0A8H3GU63</accession>
<dbReference type="AlphaFoldDB" id="A0A8H3GU63"/>
<comment type="caution">
    <text evidence="2">The sequence shown here is derived from an EMBL/GenBank/DDBJ whole genome shotgun (WGS) entry which is preliminary data.</text>
</comment>
<feature type="region of interest" description="Disordered" evidence="1">
    <location>
        <begin position="1"/>
        <end position="45"/>
    </location>
</feature>
<name>A0A8H3GU63_9AGAM</name>
<dbReference type="EMBL" id="CAJMWW010000303">
    <property type="protein sequence ID" value="CAE6465605.1"/>
    <property type="molecule type" value="Genomic_DNA"/>
</dbReference>
<protein>
    <submittedName>
        <fullName evidence="2">Uncharacterized protein</fullName>
    </submittedName>
</protein>
<sequence length="281" mass="31808">MSKRLASFNGPSTPTPSPTTTKQPTPTKKKKQPPTPTPTPRKLKVQVQEESEIQQRVRRALKCTSLELQEWERSGLRDAKCMVDLATELEYESCFWLAGVQPRFRVVTEKLRDMNVYKEDMRARIGTMVTDIARFSKRANKIEQALTEFARTNGIQAAEQTPLWTGKTWSLGQHGKSNLGLKHTHSPPDIQDLSEHIIAYGLSGGLHSHDVRLAERDPPAPGQGATVPTFEETRGALVRWAAEAKAIEEWIIEWNEMCALEVVGWDRMPELEMCSSEEDDW</sequence>